<evidence type="ECO:0000313" key="1">
    <source>
        <dbReference type="EMBL" id="KAL3342037.1"/>
    </source>
</evidence>
<dbReference type="AlphaFoldDB" id="A0ABD2SDV3"/>
<organism evidence="1 2">
    <name type="scientific">Solanum stoloniferum</name>
    <dbReference type="NCBI Taxonomy" id="62892"/>
    <lineage>
        <taxon>Eukaryota</taxon>
        <taxon>Viridiplantae</taxon>
        <taxon>Streptophyta</taxon>
        <taxon>Embryophyta</taxon>
        <taxon>Tracheophyta</taxon>
        <taxon>Spermatophyta</taxon>
        <taxon>Magnoliopsida</taxon>
        <taxon>eudicotyledons</taxon>
        <taxon>Gunneridae</taxon>
        <taxon>Pentapetalae</taxon>
        <taxon>asterids</taxon>
        <taxon>lamiids</taxon>
        <taxon>Solanales</taxon>
        <taxon>Solanaceae</taxon>
        <taxon>Solanoideae</taxon>
        <taxon>Solaneae</taxon>
        <taxon>Solanum</taxon>
    </lineage>
</organism>
<dbReference type="PANTHER" id="PTHR36403">
    <property type="entry name" value="PROTEIN COFACTOR ASSEMBLY OF COMPLEX C SUBUNIT B CCB2, CHLOROPLASTIC"/>
    <property type="match status" value="1"/>
</dbReference>
<reference evidence="1 2" key="1">
    <citation type="submission" date="2024-05" db="EMBL/GenBank/DDBJ databases">
        <title>De novo assembly of an allotetraploid wild potato.</title>
        <authorList>
            <person name="Hosaka A.J."/>
        </authorList>
    </citation>
    <scope>NUCLEOTIDE SEQUENCE [LARGE SCALE GENOMIC DNA]</scope>
    <source>
        <tissue evidence="1">Young leaves</tissue>
    </source>
</reference>
<gene>
    <name evidence="1" type="ORF">AABB24_026182</name>
</gene>
<dbReference type="PANTHER" id="PTHR36403:SF1">
    <property type="entry name" value="PROTEIN COFACTOR ASSEMBLY OF COMPLEX C SUBUNIT B CCB2, CHLOROPLASTIC"/>
    <property type="match status" value="1"/>
</dbReference>
<accession>A0ABD2SDV3</accession>
<dbReference type="InterPro" id="IPR044970">
    <property type="entry name" value="CCB2"/>
</dbReference>
<evidence type="ECO:0000313" key="2">
    <source>
        <dbReference type="Proteomes" id="UP001627284"/>
    </source>
</evidence>
<name>A0ABD2SDV3_9SOLN</name>
<dbReference type="Pfam" id="PF11152">
    <property type="entry name" value="CCB2_CCB4"/>
    <property type="match status" value="1"/>
</dbReference>
<dbReference type="InterPro" id="IPR021325">
    <property type="entry name" value="CCB2/CCB4"/>
</dbReference>
<proteinExistence type="predicted"/>
<sequence>MSYTCLLLNSLTPSVFPVKRYGKSIWPSEFRCRKTRKSSSLIVYSRLENSTESTILNSNNLTFPCFVSLSVDPKIFYLSLDFNQYIRMYCLVSKICACVGYSFKGIPGLDESYLPRYIGYAFGFLLVLNHFLGSDSSAITAAQLRMEVLGLLLAVFSVIVPYLGKFLKGSFLVEERNLPEDAEQAFVISENISDILKEDLAWGTYVLLRNTSSISVLFSLQDTICARGYWRTPKDVLKAHLCDWFEKQIQQSGLHDLKETLYFPQISDSEVWEMLPKGTRSLLVQPLIQPETSDSSQKWKNNGFVLVASSNSYAYNNKDRSWVGAVAKKFGVYWEFLSWLHLSFISIHVLFTRYLSVAYGPFGLLVSALIKISPGHRPSSAKGKQRVLCSL</sequence>
<protein>
    <submittedName>
        <fullName evidence="1">Uncharacterized protein</fullName>
    </submittedName>
</protein>
<dbReference type="Proteomes" id="UP001627284">
    <property type="component" value="Unassembled WGS sequence"/>
</dbReference>
<dbReference type="EMBL" id="JBJKTR010000015">
    <property type="protein sequence ID" value="KAL3342037.1"/>
    <property type="molecule type" value="Genomic_DNA"/>
</dbReference>
<comment type="caution">
    <text evidence="1">The sequence shown here is derived from an EMBL/GenBank/DDBJ whole genome shotgun (WGS) entry which is preliminary data.</text>
</comment>
<keyword evidence="2" id="KW-1185">Reference proteome</keyword>